<dbReference type="InterPro" id="IPR050628">
    <property type="entry name" value="SNF2_RAD54_helicase_TF"/>
</dbReference>
<protein>
    <submittedName>
        <fullName evidence="6">Uncharacterized protein</fullName>
    </submittedName>
</protein>
<dbReference type="SMART" id="SM00487">
    <property type="entry name" value="DEXDc"/>
    <property type="match status" value="1"/>
</dbReference>
<dbReference type="InterPro" id="IPR014001">
    <property type="entry name" value="Helicase_ATP-bd"/>
</dbReference>
<dbReference type="Gene3D" id="3.40.50.300">
    <property type="entry name" value="P-loop containing nucleotide triphosphate hydrolases"/>
    <property type="match status" value="1"/>
</dbReference>
<dbReference type="GO" id="GO:0008094">
    <property type="term" value="F:ATP-dependent activity, acting on DNA"/>
    <property type="evidence" value="ECO:0007669"/>
    <property type="project" value="TreeGrafter"/>
</dbReference>
<dbReference type="GO" id="GO:0016787">
    <property type="term" value="F:hydrolase activity"/>
    <property type="evidence" value="ECO:0007669"/>
    <property type="project" value="UniProtKB-KW"/>
</dbReference>
<dbReference type="Pfam" id="PF00176">
    <property type="entry name" value="SNF2-rel_dom"/>
    <property type="match status" value="1"/>
</dbReference>
<name>A0AAV9WLX7_9PEZI</name>
<evidence type="ECO:0000256" key="1">
    <source>
        <dbReference type="ARBA" id="ARBA00022741"/>
    </source>
</evidence>
<dbReference type="GO" id="GO:0005524">
    <property type="term" value="F:ATP binding"/>
    <property type="evidence" value="ECO:0007669"/>
    <property type="project" value="UniProtKB-KW"/>
</dbReference>
<dbReference type="GO" id="GO:0006281">
    <property type="term" value="P:DNA repair"/>
    <property type="evidence" value="ECO:0007669"/>
    <property type="project" value="TreeGrafter"/>
</dbReference>
<dbReference type="SUPFAM" id="SSF52540">
    <property type="entry name" value="P-loop containing nucleoside triphosphate hydrolases"/>
    <property type="match status" value="2"/>
</dbReference>
<dbReference type="InterPro" id="IPR049730">
    <property type="entry name" value="SNF2/RAD54-like_C"/>
</dbReference>
<keyword evidence="3" id="KW-0067">ATP-binding</keyword>
<dbReference type="Proteomes" id="UP001370758">
    <property type="component" value="Unassembled WGS sequence"/>
</dbReference>
<keyword evidence="2" id="KW-0378">Hydrolase</keyword>
<dbReference type="InterPro" id="IPR000330">
    <property type="entry name" value="SNF2_N"/>
</dbReference>
<accession>A0AAV9WLX7</accession>
<keyword evidence="7" id="KW-1185">Reference proteome</keyword>
<dbReference type="PANTHER" id="PTHR45626">
    <property type="entry name" value="TRANSCRIPTION TERMINATION FACTOR 2-RELATED"/>
    <property type="match status" value="1"/>
</dbReference>
<dbReference type="InterPro" id="IPR038718">
    <property type="entry name" value="SNF2-like_sf"/>
</dbReference>
<evidence type="ECO:0000256" key="3">
    <source>
        <dbReference type="ARBA" id="ARBA00022840"/>
    </source>
</evidence>
<dbReference type="PANTHER" id="PTHR45626:SF22">
    <property type="entry name" value="DNA REPAIR PROTEIN RAD5"/>
    <property type="match status" value="1"/>
</dbReference>
<evidence type="ECO:0000259" key="5">
    <source>
        <dbReference type="PROSITE" id="PS51194"/>
    </source>
</evidence>
<dbReference type="PROSITE" id="PS51194">
    <property type="entry name" value="HELICASE_CTER"/>
    <property type="match status" value="1"/>
</dbReference>
<dbReference type="InterPro" id="IPR001650">
    <property type="entry name" value="Helicase_C-like"/>
</dbReference>
<reference evidence="6 7" key="1">
    <citation type="submission" date="2023-08" db="EMBL/GenBank/DDBJ databases">
        <authorList>
            <person name="Palmer J.M."/>
        </authorList>
    </citation>
    <scope>NUCLEOTIDE SEQUENCE [LARGE SCALE GENOMIC DNA]</scope>
    <source>
        <strain evidence="6 7">TWF481</strain>
    </source>
</reference>
<dbReference type="InterPro" id="IPR027417">
    <property type="entry name" value="P-loop_NTPase"/>
</dbReference>
<dbReference type="EMBL" id="JAVHJL010000003">
    <property type="protein sequence ID" value="KAK6507853.1"/>
    <property type="molecule type" value="Genomic_DNA"/>
</dbReference>
<dbReference type="Gene3D" id="3.40.50.10810">
    <property type="entry name" value="Tandem AAA-ATPase domain"/>
    <property type="match status" value="1"/>
</dbReference>
<dbReference type="Pfam" id="PF00271">
    <property type="entry name" value="Helicase_C"/>
    <property type="match status" value="1"/>
</dbReference>
<dbReference type="GO" id="GO:0005634">
    <property type="term" value="C:nucleus"/>
    <property type="evidence" value="ECO:0007669"/>
    <property type="project" value="TreeGrafter"/>
</dbReference>
<organism evidence="6 7">
    <name type="scientific">Arthrobotrys musiformis</name>
    <dbReference type="NCBI Taxonomy" id="47236"/>
    <lineage>
        <taxon>Eukaryota</taxon>
        <taxon>Fungi</taxon>
        <taxon>Dikarya</taxon>
        <taxon>Ascomycota</taxon>
        <taxon>Pezizomycotina</taxon>
        <taxon>Orbiliomycetes</taxon>
        <taxon>Orbiliales</taxon>
        <taxon>Orbiliaceae</taxon>
        <taxon>Arthrobotrys</taxon>
    </lineage>
</organism>
<evidence type="ECO:0000313" key="7">
    <source>
        <dbReference type="Proteomes" id="UP001370758"/>
    </source>
</evidence>
<feature type="domain" description="Helicase ATP-binding" evidence="4">
    <location>
        <begin position="317"/>
        <end position="484"/>
    </location>
</feature>
<proteinExistence type="predicted"/>
<feature type="domain" description="Helicase C-terminal" evidence="5">
    <location>
        <begin position="699"/>
        <end position="852"/>
    </location>
</feature>
<dbReference type="PROSITE" id="PS51192">
    <property type="entry name" value="HELICASE_ATP_BIND_1"/>
    <property type="match status" value="1"/>
</dbReference>
<evidence type="ECO:0000313" key="6">
    <source>
        <dbReference type="EMBL" id="KAK6507853.1"/>
    </source>
</evidence>
<gene>
    <name evidence="6" type="ORF">TWF481_006275</name>
</gene>
<keyword evidence="1" id="KW-0547">Nucleotide-binding</keyword>
<sequence>MAENQKRLRDECGFEEQNSKRICLPGLIPSPAQGGSCISKETDFVEWEAVQLEDRMFAETRTQHVGATTSVVNICYGALTEVKAEVTHIQSPSSIAQPWTSFHSFNLRNQGGTDTWLLAEPNGTYFGRIDFLTASRLRGLRTLRGVSLCAVLASSDFDKIPRQTSRKRPRIDITINITGPEDFADTVGRTLEDAGAYLQHPVFLEAGIKYANPHYFYVGDGMIDLRHLIGPAPTAADVQSQRMSRAVEDAMESLGRARIPMSHSVDLRILEELLFTSVRLKPHQLEGVRFILTRENISSSTIVDREFLQLIDSRLLSQNLSPCRGGIIADVMGLGKTLTMLSAIAYVRKTADSYPGPTLVVLPSRQVLDVWDLEIRSRFRPGVMKVYTFHNDSRAKSAGFLKDCDIVLTTYHTLAADSKRAQVLQSITWLRIVLDEAHWIRNQSTQLFKATDDLRSEARWCLTGTPIQNSLHDLRSLLRFLRFSPLWAKSLFEKHIIDPLRTGSETCVANLQYLLRIICLRRNSSLLELPPLDTRMVPVTLHAEERRRYDGILAECKTEFERQVCTGQKPKMPSFLFSTIMKLRRLCNHGTAALGADASRSFVLSPTSENAGKDMCQFCSFGVSHFEATFTTPEGCPECGRLVETDRTSSQEAALIDLAIAAANIRPTITDYGLLSPTSSEFSLSPGSQGFTPSGFSSKLRAVVANLHQLSISGSKSIVFTSWRSTLDILGRMLSDIGIDYLRVDGSTNPLHRSSIVNRFQEDPSITVLIMTINSCAVGVTLTKADQVHMIEPQWNPAVEEQAIARAYRMGQTKAVTVIRYITEKTVEENIIALQAKKSRLAKFSMNDTTDGDFSGALEDMKFVLNPTY</sequence>
<dbReference type="CDD" id="cd18008">
    <property type="entry name" value="DEXDc_SHPRH-like"/>
    <property type="match status" value="1"/>
</dbReference>
<comment type="caution">
    <text evidence="6">The sequence shown here is derived from an EMBL/GenBank/DDBJ whole genome shotgun (WGS) entry which is preliminary data.</text>
</comment>
<evidence type="ECO:0000256" key="2">
    <source>
        <dbReference type="ARBA" id="ARBA00022801"/>
    </source>
</evidence>
<dbReference type="SMART" id="SM00490">
    <property type="entry name" value="HELICc"/>
    <property type="match status" value="1"/>
</dbReference>
<dbReference type="CDD" id="cd18793">
    <property type="entry name" value="SF2_C_SNF"/>
    <property type="match status" value="1"/>
</dbReference>
<dbReference type="AlphaFoldDB" id="A0AAV9WLX7"/>
<evidence type="ECO:0000259" key="4">
    <source>
        <dbReference type="PROSITE" id="PS51192"/>
    </source>
</evidence>